<accession>A0A2U3LAX9</accession>
<name>A0A2U3LAX9_9FIRM</name>
<gene>
    <name evidence="1" type="ORF">SBF1_430014</name>
</gene>
<organism evidence="1 2">
    <name type="scientific">Candidatus Desulfosporosinus infrequens</name>
    <dbReference type="NCBI Taxonomy" id="2043169"/>
    <lineage>
        <taxon>Bacteria</taxon>
        <taxon>Bacillati</taxon>
        <taxon>Bacillota</taxon>
        <taxon>Clostridia</taxon>
        <taxon>Eubacteriales</taxon>
        <taxon>Desulfitobacteriaceae</taxon>
        <taxon>Desulfosporosinus</taxon>
    </lineage>
</organism>
<evidence type="ECO:0000313" key="1">
    <source>
        <dbReference type="EMBL" id="SPF49077.1"/>
    </source>
</evidence>
<dbReference type="EMBL" id="OMOF01000368">
    <property type="protein sequence ID" value="SPF49077.1"/>
    <property type="molecule type" value="Genomic_DNA"/>
</dbReference>
<protein>
    <submittedName>
        <fullName evidence="1">Uncharacterized protein</fullName>
    </submittedName>
</protein>
<proteinExistence type="predicted"/>
<dbReference type="AlphaFoldDB" id="A0A2U3LAX9"/>
<dbReference type="Proteomes" id="UP000238916">
    <property type="component" value="Unassembled WGS sequence"/>
</dbReference>
<reference evidence="2" key="1">
    <citation type="submission" date="2018-02" db="EMBL/GenBank/DDBJ databases">
        <authorList>
            <person name="Hausmann B."/>
        </authorList>
    </citation>
    <scope>NUCLEOTIDE SEQUENCE [LARGE SCALE GENOMIC DNA]</scope>
    <source>
        <strain evidence="2">Peat soil MAG SbF1</strain>
    </source>
</reference>
<sequence length="48" mass="5473">MQVAESLMKSLFTFGDGFDKSDPQEISKSNEELVQFSCYTTLTQNYIT</sequence>
<evidence type="ECO:0000313" key="2">
    <source>
        <dbReference type="Proteomes" id="UP000238916"/>
    </source>
</evidence>